<organism evidence="3 4">
    <name type="scientific">Streptomyces buecherae</name>
    <dbReference type="NCBI Taxonomy" id="2763006"/>
    <lineage>
        <taxon>Bacteria</taxon>
        <taxon>Bacillati</taxon>
        <taxon>Actinomycetota</taxon>
        <taxon>Actinomycetes</taxon>
        <taxon>Kitasatosporales</taxon>
        <taxon>Streptomycetaceae</taxon>
        <taxon>Streptomyces</taxon>
    </lineage>
</organism>
<accession>A0A7H8NCH3</accession>
<dbReference type="EMBL" id="CP054929">
    <property type="protein sequence ID" value="QKW52189.1"/>
    <property type="molecule type" value="Genomic_DNA"/>
</dbReference>
<proteinExistence type="predicted"/>
<feature type="region of interest" description="Disordered" evidence="1">
    <location>
        <begin position="111"/>
        <end position="151"/>
    </location>
</feature>
<evidence type="ECO:0000313" key="4">
    <source>
        <dbReference type="Proteomes" id="UP000509303"/>
    </source>
</evidence>
<dbReference type="AlphaFoldDB" id="A0A7H8NCH3"/>
<gene>
    <name evidence="3" type="ORF">HUT08_24600</name>
</gene>
<dbReference type="Pfam" id="PF06259">
    <property type="entry name" value="Abhydrolase_8"/>
    <property type="match status" value="1"/>
</dbReference>
<feature type="domain" description="DUF1023" evidence="2">
    <location>
        <begin position="364"/>
        <end position="546"/>
    </location>
</feature>
<protein>
    <recommendedName>
        <fullName evidence="2">DUF1023 domain-containing protein</fullName>
    </recommendedName>
</protein>
<evidence type="ECO:0000259" key="2">
    <source>
        <dbReference type="Pfam" id="PF06259"/>
    </source>
</evidence>
<sequence>MDFATLKTLRPADFEDAADGYRASRDMASTAKDTLNGQVPGGMRTALRGEAVEAAVKQLQKLSESFHYVQVECGLMVTSLTTLAGELRAAQKKLAAALEAARAGGCSVNPDGSVRYPPGGDKVDGEIPAGGTVRGSASAQGSSAPIDLADDTNDTASALRDQAANQHPNPYYGRAQEYADRIAQAVADATEADERWAPQIRRLKADDDLHVSHADWADAGRDREGAQGAATEYVQGIDAPPKNGDPEGNAEWWKGLSRDEKAAYVALNPASVGALDGLPAEVRDEANRVVLVETRGRYETELQAIPARPAGGDERKDWDDKHEKRYEHLKGRLDGMATIQSRFDRVGQDGLPEAYLLGFDAEANKDGRVIIANGNPDTADHTAIYVPGTKTDLESIEDETSKGEALWRESSSLAPSQSVSTITWFDYDAPRTAKPFVEGDILPEAQSDDYARRGAPQLRSFLDGSEAAHRIATGESAHATLIGHSYGSTLIGDTAKHTSEYRPFSISDPLPVDDVVAVGSPGMQARHAADLGFEFGHMWAMGGGGDDKWVREGGRYAGLGGDGVIPTDPEFGANIMESDAEGHGEFWDEEDGVASLSLRNQANVIVGRYGDVALKREASW</sequence>
<dbReference type="Proteomes" id="UP000509303">
    <property type="component" value="Chromosome"/>
</dbReference>
<keyword evidence="4" id="KW-1185">Reference proteome</keyword>
<evidence type="ECO:0000256" key="1">
    <source>
        <dbReference type="SAM" id="MobiDB-lite"/>
    </source>
</evidence>
<dbReference type="RefSeq" id="WP_176163895.1">
    <property type="nucleotide sequence ID" value="NZ_CP054929.1"/>
</dbReference>
<dbReference type="InterPro" id="IPR010427">
    <property type="entry name" value="DUF1023"/>
</dbReference>
<reference evidence="3 4" key="1">
    <citation type="submission" date="2020-06" db="EMBL/GenBank/DDBJ databases">
        <title>Genome mining for natural products.</title>
        <authorList>
            <person name="Zhang B."/>
            <person name="Shi J."/>
            <person name="Ge H."/>
        </authorList>
    </citation>
    <scope>NUCLEOTIDE SEQUENCE [LARGE SCALE GENOMIC DNA]</scope>
    <source>
        <strain evidence="3 4">NA00687</strain>
    </source>
</reference>
<evidence type="ECO:0000313" key="3">
    <source>
        <dbReference type="EMBL" id="QKW52189.1"/>
    </source>
</evidence>
<name>A0A7H8NCH3_9ACTN</name>